<dbReference type="AlphaFoldDB" id="A0A192H147"/>
<evidence type="ECO:0000256" key="1">
    <source>
        <dbReference type="ARBA" id="ARBA00000073"/>
    </source>
</evidence>
<feature type="active site" evidence="4">
    <location>
        <position position="136"/>
    </location>
</feature>
<dbReference type="InterPro" id="IPR050188">
    <property type="entry name" value="RluA_PseudoU_synthase"/>
</dbReference>
<evidence type="ECO:0000259" key="6">
    <source>
        <dbReference type="Pfam" id="PF00849"/>
    </source>
</evidence>
<dbReference type="GO" id="GO:0140098">
    <property type="term" value="F:catalytic activity, acting on RNA"/>
    <property type="evidence" value="ECO:0007669"/>
    <property type="project" value="UniProtKB-ARBA"/>
</dbReference>
<dbReference type="SUPFAM" id="SSF55120">
    <property type="entry name" value="Pseudouridine synthase"/>
    <property type="match status" value="1"/>
</dbReference>
<comment type="similarity">
    <text evidence="2 5">Belongs to the pseudouridine synthase RluA family.</text>
</comment>
<evidence type="ECO:0000313" key="8">
    <source>
        <dbReference type="Proteomes" id="UP000078582"/>
    </source>
</evidence>
<dbReference type="EMBL" id="CP014873">
    <property type="protein sequence ID" value="ANK62529.1"/>
    <property type="molecule type" value="Genomic_DNA"/>
</dbReference>
<dbReference type="Proteomes" id="UP000078582">
    <property type="component" value="Chromosome"/>
</dbReference>
<dbReference type="PROSITE" id="PS01129">
    <property type="entry name" value="PSI_RLU"/>
    <property type="match status" value="1"/>
</dbReference>
<dbReference type="STRING" id="375175.AYR53_06965"/>
<dbReference type="RefSeq" id="WP_068281041.1">
    <property type="nucleotide sequence ID" value="NZ_CP014873.1"/>
</dbReference>
<dbReference type="InterPro" id="IPR006225">
    <property type="entry name" value="PsdUridine_synth_RluC/D"/>
</dbReference>
<feature type="domain" description="Pseudouridine synthase RsuA/RluA-like" evidence="6">
    <location>
        <begin position="94"/>
        <end position="239"/>
    </location>
</feature>
<dbReference type="EC" id="5.4.99.-" evidence="5"/>
<dbReference type="InterPro" id="IPR006145">
    <property type="entry name" value="PsdUridine_synth_RsuA/RluA"/>
</dbReference>
<organism evidence="7 8">
    <name type="scientific">Loigolactobacillus backii</name>
    <dbReference type="NCBI Taxonomy" id="375175"/>
    <lineage>
        <taxon>Bacteria</taxon>
        <taxon>Bacillati</taxon>
        <taxon>Bacillota</taxon>
        <taxon>Bacilli</taxon>
        <taxon>Lactobacillales</taxon>
        <taxon>Lactobacillaceae</taxon>
        <taxon>Loigolactobacillus</taxon>
    </lineage>
</organism>
<gene>
    <name evidence="7" type="ORF">AYR53_06965</name>
</gene>
<proteinExistence type="inferred from homology"/>
<dbReference type="GO" id="GO:0003723">
    <property type="term" value="F:RNA binding"/>
    <property type="evidence" value="ECO:0007669"/>
    <property type="project" value="InterPro"/>
</dbReference>
<evidence type="ECO:0000256" key="3">
    <source>
        <dbReference type="ARBA" id="ARBA00023235"/>
    </source>
</evidence>
<evidence type="ECO:0000313" key="7">
    <source>
        <dbReference type="EMBL" id="ANK62529.1"/>
    </source>
</evidence>
<reference evidence="7 8" key="1">
    <citation type="submission" date="2016-03" db="EMBL/GenBank/DDBJ databases">
        <title>Pediococcus and Lactobacillus from brewery environment - whole genome sequencing and assembly.</title>
        <authorList>
            <person name="Behr J."/>
            <person name="Geissler A.J."/>
            <person name="Vogel R.F."/>
        </authorList>
    </citation>
    <scope>NUCLEOTIDE SEQUENCE [LARGE SCALE GENOMIC DNA]</scope>
    <source>
        <strain evidence="7 8">TMW 1.1989</strain>
    </source>
</reference>
<dbReference type="OrthoDB" id="9773999at2"/>
<dbReference type="GO" id="GO:0000455">
    <property type="term" value="P:enzyme-directed rRNA pseudouridine synthesis"/>
    <property type="evidence" value="ECO:0007669"/>
    <property type="project" value="TreeGrafter"/>
</dbReference>
<sequence length="294" mass="33284">MQKWQYHCTVTAAQSGHRLKQYLRRDLLIPKTICYYLRIRRIIRINGRYQSVYTPVKTGDDVLLTFYAADFSTPRPDYHGGDASLVHVLYENDDLLVVDKPAGIKTHPNRPGEQGTLMSHVTAYLQSPAYVVHRIDRATSGALIVAKNPVVLPILNRLISSKRITRQYRAWVHGHLPARGTINLPIGRDPLDKRKRQVGGPDALTAVTHYHVLQETPTKSLLAIQLETGRTHQIRVQFSYLGHPVVGDPLYDPQAVAYSRLFLHSAKMRLLLPFSFTPVTITAPLPESFLRLTD</sequence>
<accession>A0A192H147</accession>
<evidence type="ECO:0000256" key="4">
    <source>
        <dbReference type="PIRSR" id="PIRSR606225-1"/>
    </source>
</evidence>
<dbReference type="PANTHER" id="PTHR21600">
    <property type="entry name" value="MITOCHONDRIAL RNA PSEUDOURIDINE SYNTHASE"/>
    <property type="match status" value="1"/>
</dbReference>
<dbReference type="InterPro" id="IPR006224">
    <property type="entry name" value="PsdUridine_synth_RluA-like_CS"/>
</dbReference>
<dbReference type="GO" id="GO:0009982">
    <property type="term" value="F:pseudouridine synthase activity"/>
    <property type="evidence" value="ECO:0007669"/>
    <property type="project" value="InterPro"/>
</dbReference>
<dbReference type="Gene3D" id="3.30.2350.10">
    <property type="entry name" value="Pseudouridine synthase"/>
    <property type="match status" value="1"/>
</dbReference>
<name>A0A192H147_9LACO</name>
<dbReference type="Pfam" id="PF00849">
    <property type="entry name" value="PseudoU_synth_2"/>
    <property type="match status" value="1"/>
</dbReference>
<evidence type="ECO:0000256" key="2">
    <source>
        <dbReference type="ARBA" id="ARBA00010876"/>
    </source>
</evidence>
<comment type="catalytic activity">
    <reaction evidence="1 5">
        <text>a uridine in RNA = a pseudouridine in RNA</text>
        <dbReference type="Rhea" id="RHEA:48348"/>
        <dbReference type="Rhea" id="RHEA-COMP:12068"/>
        <dbReference type="Rhea" id="RHEA-COMP:12069"/>
        <dbReference type="ChEBI" id="CHEBI:65314"/>
        <dbReference type="ChEBI" id="CHEBI:65315"/>
    </reaction>
</comment>
<protein>
    <recommendedName>
        <fullName evidence="5">Pseudouridine synthase</fullName>
        <ecNumber evidence="5">5.4.99.-</ecNumber>
    </recommendedName>
</protein>
<keyword evidence="8" id="KW-1185">Reference proteome</keyword>
<comment type="function">
    <text evidence="5">Responsible for synthesis of pseudouridine from uracil.</text>
</comment>
<evidence type="ECO:0000256" key="5">
    <source>
        <dbReference type="RuleBase" id="RU362028"/>
    </source>
</evidence>
<dbReference type="NCBIfam" id="TIGR00005">
    <property type="entry name" value="rluA_subfam"/>
    <property type="match status" value="1"/>
</dbReference>
<keyword evidence="3 5" id="KW-0413">Isomerase</keyword>
<dbReference type="CDD" id="cd02869">
    <property type="entry name" value="PseudoU_synth_RluA_like"/>
    <property type="match status" value="1"/>
</dbReference>
<dbReference type="InterPro" id="IPR020103">
    <property type="entry name" value="PsdUridine_synth_cat_dom_sf"/>
</dbReference>
<dbReference type="PANTHER" id="PTHR21600:SF44">
    <property type="entry name" value="RIBOSOMAL LARGE SUBUNIT PSEUDOURIDINE SYNTHASE D"/>
    <property type="match status" value="1"/>
</dbReference>
<dbReference type="GeneID" id="42981991"/>